<evidence type="ECO:0000256" key="3">
    <source>
        <dbReference type="ARBA" id="ARBA00023163"/>
    </source>
</evidence>
<dbReference type="GO" id="GO:0043565">
    <property type="term" value="F:sequence-specific DNA binding"/>
    <property type="evidence" value="ECO:0007669"/>
    <property type="project" value="InterPro"/>
</dbReference>
<dbReference type="SUPFAM" id="SSF46689">
    <property type="entry name" value="Homeodomain-like"/>
    <property type="match status" value="2"/>
</dbReference>
<organism evidence="5 6">
    <name type="scientific">Parageobacillus caldoxylosilyticus NBRC 107762</name>
    <dbReference type="NCBI Taxonomy" id="1220594"/>
    <lineage>
        <taxon>Bacteria</taxon>
        <taxon>Bacillati</taxon>
        <taxon>Bacillota</taxon>
        <taxon>Bacilli</taxon>
        <taxon>Bacillales</taxon>
        <taxon>Anoxybacillaceae</taxon>
        <taxon>Saccharococcus</taxon>
    </lineage>
</organism>
<dbReference type="SUPFAM" id="SSF51215">
    <property type="entry name" value="Regulatory protein AraC"/>
    <property type="match status" value="1"/>
</dbReference>
<gene>
    <name evidence="5" type="ORF">GCA01S_050_00160</name>
</gene>
<dbReference type="Proteomes" id="UP000023561">
    <property type="component" value="Unassembled WGS sequence"/>
</dbReference>
<name>A0A023DHM9_9BACL</name>
<protein>
    <submittedName>
        <fullName evidence="5">Putative AraC family transcriptional regulator</fullName>
    </submittedName>
</protein>
<dbReference type="RefSeq" id="WP_052510047.1">
    <property type="nucleotide sequence ID" value="NZ_BAWO01000050.1"/>
</dbReference>
<sequence>MLEIIAPPLPSFLAGGEMTYQTGQYHPDRRDIGVFDLLIVTEGCLFLGEQGEKYEVAGGQFLILYPNGHHYPTAVCQTETHFYWFHFLAANRWKHVEKPPSEKCERVKQRNLFSEQPFAIRLPKYGAARNMEAVERICRQLVHSLSDTSFFGEWQRHLWFQQLLQELCMHTAADTPSQAAVVAERAAEFLRKNYYRKINYRDLGEALRFHPNHIARCMRAVLDCTPMEYLQKVRVEQARLLLVSSDLSIEQIAECCGFSQSAYFSRIFKRYEGMSPNEFRKQYGLRFTKDAMLR</sequence>
<comment type="caution">
    <text evidence="5">The sequence shown here is derived from an EMBL/GenBank/DDBJ whole genome shotgun (WGS) entry which is preliminary data.</text>
</comment>
<dbReference type="Pfam" id="PF12833">
    <property type="entry name" value="HTH_18"/>
    <property type="match status" value="1"/>
</dbReference>
<proteinExistence type="predicted"/>
<dbReference type="InterPro" id="IPR037923">
    <property type="entry name" value="HTH-like"/>
</dbReference>
<dbReference type="GO" id="GO:0003700">
    <property type="term" value="F:DNA-binding transcription factor activity"/>
    <property type="evidence" value="ECO:0007669"/>
    <property type="project" value="InterPro"/>
</dbReference>
<dbReference type="InterPro" id="IPR009057">
    <property type="entry name" value="Homeodomain-like_sf"/>
</dbReference>
<dbReference type="PROSITE" id="PS00041">
    <property type="entry name" value="HTH_ARAC_FAMILY_1"/>
    <property type="match status" value="1"/>
</dbReference>
<keyword evidence="3" id="KW-0804">Transcription</keyword>
<dbReference type="PRINTS" id="PR00032">
    <property type="entry name" value="HTHARAC"/>
</dbReference>
<keyword evidence="6" id="KW-1185">Reference proteome</keyword>
<accession>A0A023DHM9</accession>
<dbReference type="InterPro" id="IPR020449">
    <property type="entry name" value="Tscrpt_reg_AraC-type_HTH"/>
</dbReference>
<dbReference type="InterPro" id="IPR018062">
    <property type="entry name" value="HTH_AraC-typ_CS"/>
</dbReference>
<keyword evidence="1" id="KW-0805">Transcription regulation</keyword>
<feature type="domain" description="HTH araC/xylS-type" evidence="4">
    <location>
        <begin position="184"/>
        <end position="282"/>
    </location>
</feature>
<dbReference type="PANTHER" id="PTHR43280:SF30">
    <property type="entry name" value="MMSAB OPERON REGULATORY PROTEIN"/>
    <property type="match status" value="1"/>
</dbReference>
<keyword evidence="2" id="KW-0238">DNA-binding</keyword>
<dbReference type="InterPro" id="IPR018060">
    <property type="entry name" value="HTH_AraC"/>
</dbReference>
<dbReference type="Gene3D" id="1.10.10.60">
    <property type="entry name" value="Homeodomain-like"/>
    <property type="match status" value="2"/>
</dbReference>
<evidence type="ECO:0000259" key="4">
    <source>
        <dbReference type="PROSITE" id="PS01124"/>
    </source>
</evidence>
<dbReference type="SMART" id="SM00342">
    <property type="entry name" value="HTH_ARAC"/>
    <property type="match status" value="1"/>
</dbReference>
<reference evidence="5 6" key="1">
    <citation type="submission" date="2014-04" db="EMBL/GenBank/DDBJ databases">
        <title>Whole genome shotgun sequence of Geobacillus caldoxylosilyticus NBRC 107762.</title>
        <authorList>
            <person name="Hosoyama A."/>
            <person name="Hosoyama Y."/>
            <person name="Katano-Makiyama Y."/>
            <person name="Tsuchikane K."/>
            <person name="Ohji S."/>
            <person name="Ichikawa N."/>
            <person name="Yamazoe A."/>
            <person name="Fujita N."/>
        </authorList>
    </citation>
    <scope>NUCLEOTIDE SEQUENCE [LARGE SCALE GENOMIC DNA]</scope>
    <source>
        <strain evidence="5 6">NBRC 107762</strain>
    </source>
</reference>
<dbReference type="PROSITE" id="PS01124">
    <property type="entry name" value="HTH_ARAC_FAMILY_2"/>
    <property type="match status" value="1"/>
</dbReference>
<dbReference type="EMBL" id="BAWO01000050">
    <property type="protein sequence ID" value="GAJ40748.1"/>
    <property type="molecule type" value="Genomic_DNA"/>
</dbReference>
<evidence type="ECO:0000256" key="1">
    <source>
        <dbReference type="ARBA" id="ARBA00023015"/>
    </source>
</evidence>
<evidence type="ECO:0000256" key="2">
    <source>
        <dbReference type="ARBA" id="ARBA00023125"/>
    </source>
</evidence>
<dbReference type="AlphaFoldDB" id="A0A023DHM9"/>
<dbReference type="GeneID" id="301192258"/>
<evidence type="ECO:0000313" key="6">
    <source>
        <dbReference type="Proteomes" id="UP000023561"/>
    </source>
</evidence>
<evidence type="ECO:0000313" key="5">
    <source>
        <dbReference type="EMBL" id="GAJ40748.1"/>
    </source>
</evidence>
<dbReference type="PANTHER" id="PTHR43280">
    <property type="entry name" value="ARAC-FAMILY TRANSCRIPTIONAL REGULATOR"/>
    <property type="match status" value="1"/>
</dbReference>